<dbReference type="EMBL" id="CP010777">
    <property type="protein sequence ID" value="AKQ44705.1"/>
    <property type="molecule type" value="Genomic_DNA"/>
</dbReference>
<reference evidence="3 4" key="1">
    <citation type="submission" date="2015-01" db="EMBL/GenBank/DDBJ databases">
        <title>Rufibacter sp./DG31D/ whole genome sequencing.</title>
        <authorList>
            <person name="Kim M.K."/>
            <person name="Srinivasan S."/>
            <person name="Lee J.-J."/>
        </authorList>
    </citation>
    <scope>NUCLEOTIDE SEQUENCE [LARGE SCALE GENOMIC DNA]</scope>
    <source>
        <strain evidence="3 4">DG31D</strain>
    </source>
</reference>
<dbReference type="KEGG" id="ruf:TH63_02205"/>
<feature type="chain" id="PRO_5005210796" description="Oxygen tolerance" evidence="2">
    <location>
        <begin position="20"/>
        <end position="476"/>
    </location>
</feature>
<accession>A0A0H4VGH9</accession>
<dbReference type="InterPro" id="IPR025738">
    <property type="entry name" value="BatD"/>
</dbReference>
<dbReference type="STRING" id="1379910.TH63_02205"/>
<dbReference type="AlphaFoldDB" id="A0A0H4VGH9"/>
<evidence type="ECO:0000256" key="2">
    <source>
        <dbReference type="SAM" id="SignalP"/>
    </source>
</evidence>
<dbReference type="OrthoDB" id="2079210at2"/>
<dbReference type="PATRIC" id="fig|1379910.4.peg.467"/>
<evidence type="ECO:0008006" key="5">
    <source>
        <dbReference type="Google" id="ProtNLM"/>
    </source>
</evidence>
<name>A0A0H4VGH9_9BACT</name>
<evidence type="ECO:0000256" key="1">
    <source>
        <dbReference type="SAM" id="Phobius"/>
    </source>
</evidence>
<feature type="transmembrane region" description="Helical" evidence="1">
    <location>
        <begin position="454"/>
        <end position="473"/>
    </location>
</feature>
<evidence type="ECO:0000313" key="4">
    <source>
        <dbReference type="Proteomes" id="UP000036458"/>
    </source>
</evidence>
<organism evidence="3 4">
    <name type="scientific">Rufibacter radiotolerans</name>
    <dbReference type="NCBI Taxonomy" id="1379910"/>
    <lineage>
        <taxon>Bacteria</taxon>
        <taxon>Pseudomonadati</taxon>
        <taxon>Bacteroidota</taxon>
        <taxon>Cytophagia</taxon>
        <taxon>Cytophagales</taxon>
        <taxon>Hymenobacteraceae</taxon>
        <taxon>Rufibacter</taxon>
    </lineage>
</organism>
<dbReference type="PANTHER" id="PTHR40940:SF2">
    <property type="entry name" value="BATD"/>
    <property type="match status" value="1"/>
</dbReference>
<keyword evidence="1" id="KW-0472">Membrane</keyword>
<evidence type="ECO:0000313" key="3">
    <source>
        <dbReference type="EMBL" id="AKQ44705.1"/>
    </source>
</evidence>
<keyword evidence="1" id="KW-1133">Transmembrane helix</keyword>
<sequence length="476" mass="53557">MKNALFLLLWLFCWAPLCAAQELTVEYGAASVPIDQYFTISLKAPATKPTKVDGFPEIEGMQKSTQKSSTTTYTRGKVVSVVYTLTQQYAPLKEGDFAIKPFTLTVDGKAVAVPGFKGKVGPVVPATATPVDSLLAAAAPIGAPEFMEVKENAFLTLHVPKQTAYVGEAVPVSLWFYVADTDLGLLDFYQFETQIVSIIRSLKQRSALEETVPQEEILPEKVKVGDKDFTRYKLYEAILFPITPQDLSFPAVNLRMIKYKIAKNPSLLIQNRQPEFKTYATQIKAVNVKALPPHPLRDQVPVGVFRLEEQVSRNTISLNQNLVYHLRIGGEGNIKTLPLPQNIAVSSKLEIYPPEIRLQENIRQGRILGDKTFRYFIVGRQAGEFPLRELFQWVYFNPVTARYDTLRPSITVRVRGQEDQNSFIRAQDVGDFYNIADTESNQLISLTQLKEVRLYTNIVLAVMLGVSLFIFILKRK</sequence>
<dbReference type="PANTHER" id="PTHR40940">
    <property type="entry name" value="PROTEIN BATD-RELATED"/>
    <property type="match status" value="1"/>
</dbReference>
<keyword evidence="1" id="KW-0812">Transmembrane</keyword>
<keyword evidence="4" id="KW-1185">Reference proteome</keyword>
<keyword evidence="2" id="KW-0732">Signal</keyword>
<feature type="signal peptide" evidence="2">
    <location>
        <begin position="1"/>
        <end position="19"/>
    </location>
</feature>
<dbReference type="RefSeq" id="WP_048919491.1">
    <property type="nucleotide sequence ID" value="NZ_CP010777.1"/>
</dbReference>
<protein>
    <recommendedName>
        <fullName evidence="5">Oxygen tolerance</fullName>
    </recommendedName>
</protein>
<gene>
    <name evidence="3" type="ORF">TH63_02205</name>
</gene>
<proteinExistence type="predicted"/>
<dbReference type="Proteomes" id="UP000036458">
    <property type="component" value="Chromosome"/>
</dbReference>